<protein>
    <recommendedName>
        <fullName evidence="2">Integrase catalytic domain-containing protein</fullName>
    </recommendedName>
</protein>
<proteinExistence type="predicted"/>
<feature type="domain" description="Integrase catalytic" evidence="2">
    <location>
        <begin position="33"/>
        <end position="102"/>
    </location>
</feature>
<dbReference type="InterPro" id="IPR001584">
    <property type="entry name" value="Integrase_cat-core"/>
</dbReference>
<dbReference type="GO" id="GO:0015074">
    <property type="term" value="P:DNA integration"/>
    <property type="evidence" value="ECO:0007669"/>
    <property type="project" value="InterPro"/>
</dbReference>
<dbReference type="EMBL" id="QGNW01000113">
    <property type="protein sequence ID" value="RVW95560.1"/>
    <property type="molecule type" value="Genomic_DNA"/>
</dbReference>
<organism evidence="3 4">
    <name type="scientific">Vitis vinifera</name>
    <name type="common">Grape</name>
    <dbReference type="NCBI Taxonomy" id="29760"/>
    <lineage>
        <taxon>Eukaryota</taxon>
        <taxon>Viridiplantae</taxon>
        <taxon>Streptophyta</taxon>
        <taxon>Embryophyta</taxon>
        <taxon>Tracheophyta</taxon>
        <taxon>Spermatophyta</taxon>
        <taxon>Magnoliopsida</taxon>
        <taxon>eudicotyledons</taxon>
        <taxon>Gunneridae</taxon>
        <taxon>Pentapetalae</taxon>
        <taxon>rosids</taxon>
        <taxon>Vitales</taxon>
        <taxon>Vitaceae</taxon>
        <taxon>Viteae</taxon>
        <taxon>Vitis</taxon>
    </lineage>
</organism>
<reference evidence="3 4" key="1">
    <citation type="journal article" date="2018" name="PLoS Genet.">
        <title>Population sequencing reveals clonal diversity and ancestral inbreeding in the grapevine cultivar Chardonnay.</title>
        <authorList>
            <person name="Roach M.J."/>
            <person name="Johnson D.L."/>
            <person name="Bohlmann J."/>
            <person name="van Vuuren H.J."/>
            <person name="Jones S.J."/>
            <person name="Pretorius I.S."/>
            <person name="Schmidt S.A."/>
            <person name="Borneman A.R."/>
        </authorList>
    </citation>
    <scope>NUCLEOTIDE SEQUENCE [LARGE SCALE GENOMIC DNA]</scope>
    <source>
        <strain evidence="4">cv. Chardonnay</strain>
        <tissue evidence="3">Leaf</tissue>
    </source>
</reference>
<evidence type="ECO:0000313" key="4">
    <source>
        <dbReference type="Proteomes" id="UP000288805"/>
    </source>
</evidence>
<dbReference type="InterPro" id="IPR036397">
    <property type="entry name" value="RNaseH_sf"/>
</dbReference>
<dbReference type="InterPro" id="IPR012337">
    <property type="entry name" value="RNaseH-like_sf"/>
</dbReference>
<evidence type="ECO:0000313" key="3">
    <source>
        <dbReference type="EMBL" id="RVW95560.1"/>
    </source>
</evidence>
<feature type="compositionally biased region" description="Polar residues" evidence="1">
    <location>
        <begin position="225"/>
        <end position="236"/>
    </location>
</feature>
<dbReference type="Gene3D" id="3.30.420.10">
    <property type="entry name" value="Ribonuclease H-like superfamily/Ribonuclease H"/>
    <property type="match status" value="2"/>
</dbReference>
<dbReference type="InterPro" id="IPR052160">
    <property type="entry name" value="Gypsy_RT_Integrase-like"/>
</dbReference>
<feature type="region of interest" description="Disordered" evidence="1">
    <location>
        <begin position="164"/>
        <end position="270"/>
    </location>
</feature>
<comment type="caution">
    <text evidence="3">The sequence shown here is derived from an EMBL/GenBank/DDBJ whole genome shotgun (WGS) entry which is preliminary data.</text>
</comment>
<dbReference type="SUPFAM" id="SSF53098">
    <property type="entry name" value="Ribonuclease H-like"/>
    <property type="match status" value="1"/>
</dbReference>
<gene>
    <name evidence="3" type="ORF">CK203_039109</name>
</gene>
<evidence type="ECO:0000259" key="2">
    <source>
        <dbReference type="PROSITE" id="PS50994"/>
    </source>
</evidence>
<dbReference type="PANTHER" id="PTHR47266">
    <property type="entry name" value="ENDONUCLEASE-RELATED"/>
    <property type="match status" value="1"/>
</dbReference>
<dbReference type="AlphaFoldDB" id="A0A438IFQ4"/>
<sequence>MNPILIVDLFDVWGIDFMGPFPMSFGNSYILVGVDYVSKWVEAIPSKYGVKHKVATPYHPQTSGQVELANREIKNILMEFMAKMPSLVEVEYKAWWAIKKLNMDLIRAGAKRRNCKKNEEGLRELKGAQNQEISMVCEISQPKIGPCENGHQLRNDFAALVPEQQPKPEQPSILSLSSEPKPRAPPPISSGPAMARTRGAKSSSPSSRKRAAPKTLVEGLHIRASATTKRPTSGSGRTDESSEPEEPSSEPQPSQPPPTDSQIPSGMTPKCLSGVPCSLSRPLRVIWTVGLGHSTPSSVLTQSLSDFSPSSGTPSICSRVRDPTVIHFTIDGRHGILGARHKAEALRIPYEPASTEDYRVWTQPSQSDIVHALLRHNIFPLQHWVQRRGVLLKALFRISEGFFFGPHHLIMAALLYFEEKVHNKKLLRADAILLLFPRLFMSDSGALGVSI</sequence>
<dbReference type="PROSITE" id="PS50994">
    <property type="entry name" value="INTEGRASE"/>
    <property type="match status" value="1"/>
</dbReference>
<dbReference type="Proteomes" id="UP000288805">
    <property type="component" value="Unassembled WGS sequence"/>
</dbReference>
<evidence type="ECO:0000256" key="1">
    <source>
        <dbReference type="SAM" id="MobiDB-lite"/>
    </source>
</evidence>
<name>A0A438IFQ4_VITVI</name>
<dbReference type="GO" id="GO:0003676">
    <property type="term" value="F:nucleic acid binding"/>
    <property type="evidence" value="ECO:0007669"/>
    <property type="project" value="InterPro"/>
</dbReference>
<accession>A0A438IFQ4</accession>